<dbReference type="UniPathway" id="UPA00068">
    <property type="reaction ID" value="UER00114"/>
</dbReference>
<dbReference type="InterPro" id="IPR022761">
    <property type="entry name" value="Fumarate_lyase_N"/>
</dbReference>
<dbReference type="GO" id="GO:0004056">
    <property type="term" value="F:argininosuccinate lyase activity"/>
    <property type="evidence" value="ECO:0007669"/>
    <property type="project" value="UniProtKB-UniRule"/>
</dbReference>
<evidence type="ECO:0000259" key="6">
    <source>
        <dbReference type="Pfam" id="PF00206"/>
    </source>
</evidence>
<dbReference type="InterPro" id="IPR020557">
    <property type="entry name" value="Fumarate_lyase_CS"/>
</dbReference>
<accession>A0A1I0R1J3</accession>
<comment type="subcellular location">
    <subcellularLocation>
        <location evidence="5">Cytoplasm</location>
    </subcellularLocation>
</comment>
<comment type="catalytic activity">
    <reaction evidence="1 5">
        <text>2-(N(omega)-L-arginino)succinate = fumarate + L-arginine</text>
        <dbReference type="Rhea" id="RHEA:24020"/>
        <dbReference type="ChEBI" id="CHEBI:29806"/>
        <dbReference type="ChEBI" id="CHEBI:32682"/>
        <dbReference type="ChEBI" id="CHEBI:57472"/>
        <dbReference type="EC" id="4.3.2.1"/>
    </reaction>
</comment>
<evidence type="ECO:0000256" key="4">
    <source>
        <dbReference type="ARBA" id="ARBA00022571"/>
    </source>
</evidence>
<dbReference type="STRING" id="29529.SAMN04488122_2028"/>
<evidence type="ECO:0000256" key="2">
    <source>
        <dbReference type="ARBA" id="ARBA00004941"/>
    </source>
</evidence>
<comment type="similarity">
    <text evidence="5">Belongs to the lyase 1 family. Argininosuccinate lyase subfamily.</text>
</comment>
<dbReference type="PANTHER" id="PTHR43814:SF1">
    <property type="entry name" value="ARGININOSUCCINATE LYASE"/>
    <property type="match status" value="1"/>
</dbReference>
<dbReference type="HAMAP" id="MF_00006">
    <property type="entry name" value="Arg_succ_lyase"/>
    <property type="match status" value="1"/>
</dbReference>
<dbReference type="EC" id="4.3.2.1" evidence="3 5"/>
<evidence type="ECO:0000256" key="5">
    <source>
        <dbReference type="HAMAP-Rule" id="MF_00006"/>
    </source>
</evidence>
<dbReference type="RefSeq" id="WP_089893938.1">
    <property type="nucleotide sequence ID" value="NZ_FOJG01000001.1"/>
</dbReference>
<dbReference type="PRINTS" id="PR00145">
    <property type="entry name" value="ARGSUCLYASE"/>
</dbReference>
<gene>
    <name evidence="5" type="primary">argH</name>
    <name evidence="7" type="ORF">SAMN04488122_2028</name>
</gene>
<dbReference type="Gene3D" id="1.10.275.10">
    <property type="entry name" value="Fumarase/aspartase (N-terminal domain)"/>
    <property type="match status" value="1"/>
</dbReference>
<dbReference type="PANTHER" id="PTHR43814">
    <property type="entry name" value="ARGININOSUCCINATE LYASE"/>
    <property type="match status" value="1"/>
</dbReference>
<keyword evidence="5 7" id="KW-0456">Lyase</keyword>
<feature type="domain" description="Fumarate lyase N-terminal" evidence="6">
    <location>
        <begin position="36"/>
        <end position="295"/>
    </location>
</feature>
<keyword evidence="8" id="KW-1185">Reference proteome</keyword>
<dbReference type="CDD" id="cd01359">
    <property type="entry name" value="Argininosuccinate_lyase"/>
    <property type="match status" value="1"/>
</dbReference>
<dbReference type="EMBL" id="FOJG01000001">
    <property type="protein sequence ID" value="SEW33901.1"/>
    <property type="molecule type" value="Genomic_DNA"/>
</dbReference>
<evidence type="ECO:0000256" key="1">
    <source>
        <dbReference type="ARBA" id="ARBA00000985"/>
    </source>
</evidence>
<organism evidence="7 8">
    <name type="scientific">Chitinophaga arvensicola</name>
    <dbReference type="NCBI Taxonomy" id="29529"/>
    <lineage>
        <taxon>Bacteria</taxon>
        <taxon>Pseudomonadati</taxon>
        <taxon>Bacteroidota</taxon>
        <taxon>Chitinophagia</taxon>
        <taxon>Chitinophagales</taxon>
        <taxon>Chitinophagaceae</taxon>
        <taxon>Chitinophaga</taxon>
    </lineage>
</organism>
<comment type="pathway">
    <text evidence="2 5">Amino-acid biosynthesis; L-arginine biosynthesis; L-arginine from L-ornithine and carbamoyl phosphate: step 3/3.</text>
</comment>
<evidence type="ECO:0000313" key="7">
    <source>
        <dbReference type="EMBL" id="SEW33901.1"/>
    </source>
</evidence>
<dbReference type="OrthoDB" id="9769623at2"/>
<dbReference type="InterPro" id="IPR009049">
    <property type="entry name" value="Argininosuccinate_lyase"/>
</dbReference>
<dbReference type="Proteomes" id="UP000199310">
    <property type="component" value="Unassembled WGS sequence"/>
</dbReference>
<keyword evidence="5" id="KW-0963">Cytoplasm</keyword>
<evidence type="ECO:0000313" key="8">
    <source>
        <dbReference type="Proteomes" id="UP000199310"/>
    </source>
</evidence>
<reference evidence="8" key="1">
    <citation type="submission" date="2016-10" db="EMBL/GenBank/DDBJ databases">
        <authorList>
            <person name="Varghese N."/>
            <person name="Submissions S."/>
        </authorList>
    </citation>
    <scope>NUCLEOTIDE SEQUENCE [LARGE SCALE GENOMIC DNA]</scope>
    <source>
        <strain evidence="8">DSM 3695</strain>
    </source>
</reference>
<keyword evidence="5" id="KW-0028">Amino-acid biosynthesis</keyword>
<dbReference type="InterPro" id="IPR024083">
    <property type="entry name" value="Fumarase/histidase_N"/>
</dbReference>
<dbReference type="NCBIfam" id="TIGR00838">
    <property type="entry name" value="argH"/>
    <property type="match status" value="1"/>
</dbReference>
<dbReference type="AlphaFoldDB" id="A0A1I0R1J3"/>
<dbReference type="PROSITE" id="PS00163">
    <property type="entry name" value="FUMARATE_LYASES"/>
    <property type="match status" value="1"/>
</dbReference>
<keyword evidence="4 5" id="KW-0055">Arginine biosynthesis</keyword>
<protein>
    <recommendedName>
        <fullName evidence="3 5">Argininosuccinate lyase</fullName>
        <shortName evidence="5">ASAL</shortName>
        <ecNumber evidence="3 5">4.3.2.1</ecNumber>
    </recommendedName>
    <alternativeName>
        <fullName evidence="5">Arginosuccinase</fullName>
    </alternativeName>
</protein>
<dbReference type="InterPro" id="IPR008948">
    <property type="entry name" value="L-Aspartase-like"/>
</dbReference>
<name>A0A1I0R1J3_9BACT</name>
<dbReference type="Gene3D" id="1.20.200.10">
    <property type="entry name" value="Fumarase/aspartase (Central domain)"/>
    <property type="match status" value="1"/>
</dbReference>
<evidence type="ECO:0000256" key="3">
    <source>
        <dbReference type="ARBA" id="ARBA00012338"/>
    </source>
</evidence>
<sequence length="444" mass="49952">MKLWQKDKASLAAVEQFTVGKDREMDAFLAPFDVLGSMAHITMLQSIGLLEAEELTILKKELKNIYQEIQEGNFKLEDDVEDIHSQVELLLTRRLGEVGKKIHSGRSRNDQVLVDLKLFLRHELQTMTEEVLALFHLLQQKSEEYKAHLIPGYTHLQIAMPSSFGLWFGAYAESLVDDLTMLQGAYKVVNKNPLGSAAGYGSSFPLDRELTTALLGFDSLNYNVVYAQMGRGKTEKIVSFALAGIASTIAKMAMDACMFMNQNFGFISFPDELTTGSSIMPHKKNPDVWELIRSHGNKLQALPNEIAMMITNLPSGYHRDLQLLKENLFPAFQTLKDCIRMSRLMLENIRIKENILNDEKYQYLFSVEVVNNLVLQGTPFREAYKKVGMDIENGTFSPDKDVKHTHAGSIGNLCTEQIAGQMDAVVKGFPFEAVDKALEKLLNS</sequence>
<dbReference type="Gene3D" id="1.10.40.30">
    <property type="entry name" value="Fumarase/aspartase (C-terminal domain)"/>
    <property type="match status" value="1"/>
</dbReference>
<dbReference type="InterPro" id="IPR000362">
    <property type="entry name" value="Fumarate_lyase_fam"/>
</dbReference>
<dbReference type="GO" id="GO:0042450">
    <property type="term" value="P:L-arginine biosynthetic process via ornithine"/>
    <property type="evidence" value="ECO:0007669"/>
    <property type="project" value="UniProtKB-UniRule"/>
</dbReference>
<dbReference type="SUPFAM" id="SSF48557">
    <property type="entry name" value="L-aspartase-like"/>
    <property type="match status" value="1"/>
</dbReference>
<dbReference type="Pfam" id="PF00206">
    <property type="entry name" value="Lyase_1"/>
    <property type="match status" value="1"/>
</dbReference>
<dbReference type="GO" id="GO:0005829">
    <property type="term" value="C:cytosol"/>
    <property type="evidence" value="ECO:0007669"/>
    <property type="project" value="TreeGrafter"/>
</dbReference>
<proteinExistence type="inferred from homology"/>
<dbReference type="PRINTS" id="PR00149">
    <property type="entry name" value="FUMRATELYASE"/>
</dbReference>